<dbReference type="Proteomes" id="UP001172101">
    <property type="component" value="Unassembled WGS sequence"/>
</dbReference>
<sequence length="318" mass="33496">MAVLKTLLIALAAAANAPAGVVAFQPDPRATNTGLAKRADPYPFCNPATNPGCIAGGKYLVPVLEFSSENGPGDLAYQQYLPASPWTFSKWTNGLMPERCYYWGVTADKWKATDFLVYNVTYTDCATPFVVCRHQKATKSIGQLASQIGKLPVRMRQASSIYIVYGDLNSDNPNYGGYMATLAGDGVVVGRSVAYFITSLVHETGHAVDSTLASPGGGKPFSGTAAWADAVKADGFAVSAYGAGSYVEDFAEAGRAVLLDTVVPGGLAAFTGGKNANLTQITAQLKAFKAVAGTFYTPGGKCDLAKKFPFPAKLVKRE</sequence>
<comment type="caution">
    <text evidence="2">The sequence shown here is derived from an EMBL/GenBank/DDBJ whole genome shotgun (WGS) entry which is preliminary data.</text>
</comment>
<proteinExistence type="predicted"/>
<dbReference type="GeneID" id="85330281"/>
<reference evidence="2" key="1">
    <citation type="submission" date="2023-06" db="EMBL/GenBank/DDBJ databases">
        <title>Genome-scale phylogeny and comparative genomics of the fungal order Sordariales.</title>
        <authorList>
            <consortium name="Lawrence Berkeley National Laboratory"/>
            <person name="Hensen N."/>
            <person name="Bonometti L."/>
            <person name="Westerberg I."/>
            <person name="Brannstrom I.O."/>
            <person name="Guillou S."/>
            <person name="Cros-Aarteil S."/>
            <person name="Calhoun S."/>
            <person name="Haridas S."/>
            <person name="Kuo A."/>
            <person name="Mondo S."/>
            <person name="Pangilinan J."/>
            <person name="Riley R."/>
            <person name="LaButti K."/>
            <person name="Andreopoulos B."/>
            <person name="Lipzen A."/>
            <person name="Chen C."/>
            <person name="Yanf M."/>
            <person name="Daum C."/>
            <person name="Ng V."/>
            <person name="Clum A."/>
            <person name="Steindorff A."/>
            <person name="Ohm R."/>
            <person name="Martin F."/>
            <person name="Silar P."/>
            <person name="Natvig D."/>
            <person name="Lalanne C."/>
            <person name="Gautier V."/>
            <person name="Ament-velasquez S.L."/>
            <person name="Kruys A."/>
            <person name="Hutchinson M.I."/>
            <person name="Powell A.J."/>
            <person name="Barry K."/>
            <person name="Miller A.N."/>
            <person name="Grigoriev I.V."/>
            <person name="Debuchy R."/>
            <person name="Gladieux P."/>
            <person name="Thoren M.H."/>
            <person name="Johannesson H."/>
        </authorList>
    </citation>
    <scope>NUCLEOTIDE SEQUENCE</scope>
    <source>
        <strain evidence="2">SMH2392-1A</strain>
    </source>
</reference>
<accession>A0AA40ATW8</accession>
<protein>
    <recommendedName>
        <fullName evidence="4">Conidiation-specific protein 13</fullName>
    </recommendedName>
</protein>
<evidence type="ECO:0000313" key="3">
    <source>
        <dbReference type="Proteomes" id="UP001172101"/>
    </source>
</evidence>
<dbReference type="EMBL" id="JAUIRO010000003">
    <property type="protein sequence ID" value="KAK0721914.1"/>
    <property type="molecule type" value="Genomic_DNA"/>
</dbReference>
<name>A0AA40ATW8_9PEZI</name>
<feature type="chain" id="PRO_5041277525" description="Conidiation-specific protein 13" evidence="1">
    <location>
        <begin position="24"/>
        <end position="318"/>
    </location>
</feature>
<dbReference type="AlphaFoldDB" id="A0AA40ATW8"/>
<keyword evidence="1" id="KW-0732">Signal</keyword>
<evidence type="ECO:0008006" key="4">
    <source>
        <dbReference type="Google" id="ProtNLM"/>
    </source>
</evidence>
<feature type="signal peptide" evidence="1">
    <location>
        <begin position="1"/>
        <end position="23"/>
    </location>
</feature>
<keyword evidence="3" id="KW-1185">Reference proteome</keyword>
<dbReference type="RefSeq" id="XP_060297838.1">
    <property type="nucleotide sequence ID" value="XM_060447011.1"/>
</dbReference>
<organism evidence="2 3">
    <name type="scientific">Lasiosphaeria miniovina</name>
    <dbReference type="NCBI Taxonomy" id="1954250"/>
    <lineage>
        <taxon>Eukaryota</taxon>
        <taxon>Fungi</taxon>
        <taxon>Dikarya</taxon>
        <taxon>Ascomycota</taxon>
        <taxon>Pezizomycotina</taxon>
        <taxon>Sordariomycetes</taxon>
        <taxon>Sordariomycetidae</taxon>
        <taxon>Sordariales</taxon>
        <taxon>Lasiosphaeriaceae</taxon>
        <taxon>Lasiosphaeria</taxon>
    </lineage>
</organism>
<gene>
    <name evidence="2" type="ORF">B0T26DRAFT_800790</name>
</gene>
<evidence type="ECO:0000256" key="1">
    <source>
        <dbReference type="SAM" id="SignalP"/>
    </source>
</evidence>
<evidence type="ECO:0000313" key="2">
    <source>
        <dbReference type="EMBL" id="KAK0721914.1"/>
    </source>
</evidence>